<dbReference type="Proteomes" id="UP000315496">
    <property type="component" value="Chromosome 4"/>
</dbReference>
<dbReference type="PROSITE" id="PS51665">
    <property type="entry name" value="ENKURIN"/>
    <property type="match status" value="1"/>
</dbReference>
<dbReference type="OrthoDB" id="2123594at2759"/>
<evidence type="ECO:0000313" key="9">
    <source>
        <dbReference type="Proteomes" id="UP000315496"/>
    </source>
</evidence>
<dbReference type="AlphaFoldDB" id="A0A4Z1T2R4"/>
<evidence type="ECO:0000256" key="1">
    <source>
        <dbReference type="ARBA" id="ARBA00004138"/>
    </source>
</evidence>
<name>A0A4Z1T2R4_GIAMU</name>
<gene>
    <name evidence="8" type="ORF">GMRT_11703</name>
</gene>
<comment type="caution">
    <text evidence="8">The sequence shown here is derived from an EMBL/GenBank/DDBJ whole genome shotgun (WGS) entry which is preliminary data.</text>
</comment>
<dbReference type="GO" id="GO:0005929">
    <property type="term" value="C:cilium"/>
    <property type="evidence" value="ECO:0007669"/>
    <property type="project" value="UniProtKB-SubCell"/>
</dbReference>
<dbReference type="GO" id="GO:0005516">
    <property type="term" value="F:calmodulin binding"/>
    <property type="evidence" value="ECO:0007669"/>
    <property type="project" value="TreeGrafter"/>
</dbReference>
<evidence type="ECO:0000256" key="4">
    <source>
        <dbReference type="ARBA" id="ARBA00023212"/>
    </source>
</evidence>
<feature type="region of interest" description="Disordered" evidence="6">
    <location>
        <begin position="59"/>
        <end position="83"/>
    </location>
</feature>
<protein>
    <submittedName>
        <fullName evidence="8">Enkurin superfamily protein</fullName>
    </submittedName>
</protein>
<keyword evidence="3" id="KW-0963">Cytoplasm</keyword>
<dbReference type="VEuPathDB" id="GiardiaDB:GMRT_11703"/>
<evidence type="ECO:0000256" key="2">
    <source>
        <dbReference type="ARBA" id="ARBA00004245"/>
    </source>
</evidence>
<proteinExistence type="predicted"/>
<comment type="subcellular location">
    <subcellularLocation>
        <location evidence="1">Cell projection</location>
        <location evidence="1">Cilium</location>
    </subcellularLocation>
    <subcellularLocation>
        <location evidence="2">Cytoplasm</location>
        <location evidence="2">Cytoskeleton</location>
    </subcellularLocation>
</comment>
<evidence type="ECO:0000256" key="5">
    <source>
        <dbReference type="ARBA" id="ARBA00023273"/>
    </source>
</evidence>
<evidence type="ECO:0000256" key="3">
    <source>
        <dbReference type="ARBA" id="ARBA00022490"/>
    </source>
</evidence>
<keyword evidence="5" id="KW-0966">Cell projection</keyword>
<keyword evidence="4" id="KW-0206">Cytoskeleton</keyword>
<dbReference type="InterPro" id="IPR052102">
    <property type="entry name" value="Enkurin_domain-protein"/>
</dbReference>
<dbReference type="Pfam" id="PF13864">
    <property type="entry name" value="Enkurin"/>
    <property type="match status" value="1"/>
</dbReference>
<organism evidence="8 9">
    <name type="scientific">Giardia muris</name>
    <dbReference type="NCBI Taxonomy" id="5742"/>
    <lineage>
        <taxon>Eukaryota</taxon>
        <taxon>Metamonada</taxon>
        <taxon>Diplomonadida</taxon>
        <taxon>Hexamitidae</taxon>
        <taxon>Giardiinae</taxon>
        <taxon>Giardia</taxon>
    </lineage>
</organism>
<evidence type="ECO:0000313" key="8">
    <source>
        <dbReference type="EMBL" id="TNJ26711.1"/>
    </source>
</evidence>
<evidence type="ECO:0000256" key="6">
    <source>
        <dbReference type="SAM" id="MobiDB-lite"/>
    </source>
</evidence>
<sequence length="342" mass="37834">MESVYVLADRDQMQEYAAYAPSGEAERPQKRRLYQSIHPKEYCTVPKRMHGTLGPAKVNPADHTNWLRKGAGHPPLPEPRRWDYNDHDPLPRKPAVYRQPLPTRSLDGTETLAQGQGCGCGGACACLNGGACECPPGEDGAPTCACMYGGSCRPGSGNGGMGTRGFTDSCELVGGDETSGCAQAKRQRSVPLDGQTVPITGLRSNKDFVKANIINATVMVPPPTGKADLDWTEREGYGKTPAYLKRVKRQVAMEQATLQELEQSYKGGMQRVAYMLDPVERARLLEGIKANWTLLNTEYMTQLKIVQDTFGQKNRKEWLERRLAELENDIAILERDMVFVQQ</sequence>
<reference evidence="8 9" key="1">
    <citation type="submission" date="2019-05" db="EMBL/GenBank/DDBJ databases">
        <title>The compact genome of Giardia muris reveals important steps in the evolution of intestinal protozoan parasites.</title>
        <authorList>
            <person name="Xu F."/>
            <person name="Jimenez-Gonzalez A."/>
            <person name="Einarsson E."/>
            <person name="Astvaldsson A."/>
            <person name="Peirasmaki D."/>
            <person name="Eckmann L."/>
            <person name="Andersson J.O."/>
            <person name="Svard S.G."/>
            <person name="Jerlstrom-Hultqvist J."/>
        </authorList>
    </citation>
    <scope>NUCLEOTIDE SEQUENCE [LARGE SCALE GENOMIC DNA]</scope>
    <source>
        <strain evidence="8 9">Roberts-Thomson</strain>
    </source>
</reference>
<dbReference type="PANTHER" id="PTHR21490">
    <property type="entry name" value="ENKURIN-RELATED"/>
    <property type="match status" value="1"/>
</dbReference>
<evidence type="ECO:0000259" key="7">
    <source>
        <dbReference type="PROSITE" id="PS51665"/>
    </source>
</evidence>
<dbReference type="GO" id="GO:0005856">
    <property type="term" value="C:cytoskeleton"/>
    <property type="evidence" value="ECO:0007669"/>
    <property type="project" value="UniProtKB-SubCell"/>
</dbReference>
<dbReference type="EMBL" id="VDLU01000004">
    <property type="protein sequence ID" value="TNJ26711.1"/>
    <property type="molecule type" value="Genomic_DNA"/>
</dbReference>
<keyword evidence="9" id="KW-1185">Reference proteome</keyword>
<feature type="domain" description="Enkurin" evidence="7">
    <location>
        <begin position="244"/>
        <end position="341"/>
    </location>
</feature>
<dbReference type="PANTHER" id="PTHR21490:SF0">
    <property type="entry name" value="ENKURIN"/>
    <property type="match status" value="1"/>
</dbReference>
<dbReference type="InterPro" id="IPR027012">
    <property type="entry name" value="Enkurin_dom"/>
</dbReference>
<accession>A0A4Z1T2R4</accession>